<dbReference type="Proteomes" id="UP000589626">
    <property type="component" value="Unassembled WGS sequence"/>
</dbReference>
<gene>
    <name evidence="9" type="ORF">FHU40_000033</name>
</gene>
<evidence type="ECO:0000256" key="7">
    <source>
        <dbReference type="SAM" id="Phobius"/>
    </source>
</evidence>
<evidence type="ECO:0000256" key="4">
    <source>
        <dbReference type="ARBA" id="ARBA00022989"/>
    </source>
</evidence>
<keyword evidence="10" id="KW-1185">Reference proteome</keyword>
<dbReference type="InterPro" id="IPR042094">
    <property type="entry name" value="T2SS_GspF_sf"/>
</dbReference>
<name>A0A7W4YYT0_9ACTN</name>
<dbReference type="Pfam" id="PF00482">
    <property type="entry name" value="T2SSF"/>
    <property type="match status" value="1"/>
</dbReference>
<feature type="transmembrane region" description="Helical" evidence="7">
    <location>
        <begin position="97"/>
        <end position="130"/>
    </location>
</feature>
<dbReference type="InterPro" id="IPR018076">
    <property type="entry name" value="T2SS_GspF_dom"/>
</dbReference>
<feature type="transmembrane region" description="Helical" evidence="7">
    <location>
        <begin position="287"/>
        <end position="308"/>
    </location>
</feature>
<feature type="transmembrane region" description="Helical" evidence="7">
    <location>
        <begin position="257"/>
        <end position="275"/>
    </location>
</feature>
<protein>
    <submittedName>
        <fullName evidence="9">Flp pilus assembly protein TadB</fullName>
    </submittedName>
</protein>
<comment type="subcellular location">
    <subcellularLocation>
        <location evidence="1">Cell membrane</location>
        <topology evidence="1">Multi-pass membrane protein</topology>
    </subcellularLocation>
</comment>
<dbReference type="RefSeq" id="WP_183590285.1">
    <property type="nucleotide sequence ID" value="NZ_JACHWR010000001.1"/>
</dbReference>
<feature type="domain" description="Type II secretion system protein GspF" evidence="8">
    <location>
        <begin position="150"/>
        <end position="274"/>
    </location>
</feature>
<evidence type="ECO:0000313" key="9">
    <source>
        <dbReference type="EMBL" id="MBB3040232.1"/>
    </source>
</evidence>
<feature type="coiled-coil region" evidence="6">
    <location>
        <begin position="227"/>
        <end position="254"/>
    </location>
</feature>
<proteinExistence type="predicted"/>
<sequence length="316" mass="33042">MSTVPVPLLLGAVAIGAGLALAVGTVLVRPAPPSADRRLATYFGEVTGQREGAGVRGVAVLVAQAVVPGDVEARLARRLSGAGMAVRPAEWAVMHAAVALVVAGLGFALGGLALALVCLALGVLAPLVYLRIRHARRLAAFSGQLPDTLTIIANSLSAGLSVPQAIDTVVREGQEPIAGELRRALVEQRLGVDIGDALDGIAARMGSVDFAWVVMAIRIQREVGGNLAEVLETVAETLREREFLRRQVRTLSAEGRLSAYILGGLPVAMFCYLMVANREFAEPLYTTLLGLVMLGAAVALVSVGGWVMSRMVKVEV</sequence>
<evidence type="ECO:0000256" key="6">
    <source>
        <dbReference type="SAM" id="Coils"/>
    </source>
</evidence>
<dbReference type="GO" id="GO:0005886">
    <property type="term" value="C:plasma membrane"/>
    <property type="evidence" value="ECO:0007669"/>
    <property type="project" value="UniProtKB-SubCell"/>
</dbReference>
<evidence type="ECO:0000256" key="5">
    <source>
        <dbReference type="ARBA" id="ARBA00023136"/>
    </source>
</evidence>
<reference evidence="9 10" key="1">
    <citation type="submission" date="2020-08" db="EMBL/GenBank/DDBJ databases">
        <title>Sequencing the genomes of 1000 actinobacteria strains.</title>
        <authorList>
            <person name="Klenk H.-P."/>
        </authorList>
    </citation>
    <scope>NUCLEOTIDE SEQUENCE [LARGE SCALE GENOMIC DNA]</scope>
    <source>
        <strain evidence="9 10">DSM 105498</strain>
    </source>
</reference>
<dbReference type="Gene3D" id="1.20.81.30">
    <property type="entry name" value="Type II secretion system (T2SS), domain F"/>
    <property type="match status" value="1"/>
</dbReference>
<dbReference type="PANTHER" id="PTHR35007">
    <property type="entry name" value="INTEGRAL MEMBRANE PROTEIN-RELATED"/>
    <property type="match status" value="1"/>
</dbReference>
<evidence type="ECO:0000313" key="10">
    <source>
        <dbReference type="Proteomes" id="UP000589626"/>
    </source>
</evidence>
<dbReference type="AlphaFoldDB" id="A0A7W4YYT0"/>
<evidence type="ECO:0000256" key="3">
    <source>
        <dbReference type="ARBA" id="ARBA00022692"/>
    </source>
</evidence>
<keyword evidence="5 7" id="KW-0472">Membrane</keyword>
<dbReference type="EMBL" id="JACHWR010000001">
    <property type="protein sequence ID" value="MBB3040232.1"/>
    <property type="molecule type" value="Genomic_DNA"/>
</dbReference>
<evidence type="ECO:0000256" key="2">
    <source>
        <dbReference type="ARBA" id="ARBA00022475"/>
    </source>
</evidence>
<organism evidence="9 10">
    <name type="scientific">Nocardioides soli</name>
    <dbReference type="NCBI Taxonomy" id="1036020"/>
    <lineage>
        <taxon>Bacteria</taxon>
        <taxon>Bacillati</taxon>
        <taxon>Actinomycetota</taxon>
        <taxon>Actinomycetes</taxon>
        <taxon>Propionibacteriales</taxon>
        <taxon>Nocardioidaceae</taxon>
        <taxon>Nocardioides</taxon>
    </lineage>
</organism>
<keyword evidence="2" id="KW-1003">Cell membrane</keyword>
<keyword evidence="3 7" id="KW-0812">Transmembrane</keyword>
<keyword evidence="6" id="KW-0175">Coiled coil</keyword>
<evidence type="ECO:0000259" key="8">
    <source>
        <dbReference type="Pfam" id="PF00482"/>
    </source>
</evidence>
<evidence type="ECO:0000256" key="1">
    <source>
        <dbReference type="ARBA" id="ARBA00004651"/>
    </source>
</evidence>
<dbReference type="PANTHER" id="PTHR35007:SF1">
    <property type="entry name" value="PILUS ASSEMBLY PROTEIN"/>
    <property type="match status" value="1"/>
</dbReference>
<comment type="caution">
    <text evidence="9">The sequence shown here is derived from an EMBL/GenBank/DDBJ whole genome shotgun (WGS) entry which is preliminary data.</text>
</comment>
<keyword evidence="4 7" id="KW-1133">Transmembrane helix</keyword>
<accession>A0A7W4YYT0</accession>